<dbReference type="EMBL" id="BEGY01000001">
    <property type="protein sequence ID" value="GAX72916.1"/>
    <property type="molecule type" value="Genomic_DNA"/>
</dbReference>
<keyword evidence="3" id="KW-1185">Reference proteome</keyword>
<feature type="domain" description="DUF6570" evidence="1">
    <location>
        <begin position="178"/>
        <end position="311"/>
    </location>
</feature>
<reference evidence="2 3" key="1">
    <citation type="submission" date="2017-08" db="EMBL/GenBank/DDBJ databases">
        <title>Acidophilic green algal genome provides insights into adaptation to an acidic environment.</title>
        <authorList>
            <person name="Hirooka S."/>
            <person name="Hirose Y."/>
            <person name="Kanesaki Y."/>
            <person name="Higuchi S."/>
            <person name="Fujiwara T."/>
            <person name="Onuma R."/>
            <person name="Era A."/>
            <person name="Ohbayashi R."/>
            <person name="Uzuka A."/>
            <person name="Nozaki H."/>
            <person name="Yoshikawa H."/>
            <person name="Miyagishima S.Y."/>
        </authorList>
    </citation>
    <scope>NUCLEOTIDE SEQUENCE [LARGE SCALE GENOMIC DNA]</scope>
    <source>
        <strain evidence="2 3">NIES-2499</strain>
    </source>
</reference>
<dbReference type="Proteomes" id="UP000232323">
    <property type="component" value="Unassembled WGS sequence"/>
</dbReference>
<evidence type="ECO:0000313" key="2">
    <source>
        <dbReference type="EMBL" id="GAX72916.1"/>
    </source>
</evidence>
<protein>
    <recommendedName>
        <fullName evidence="1">DUF6570 domain-containing protein</fullName>
    </recommendedName>
</protein>
<evidence type="ECO:0000313" key="3">
    <source>
        <dbReference type="Proteomes" id="UP000232323"/>
    </source>
</evidence>
<proteinExistence type="predicted"/>
<organism evidence="2 3">
    <name type="scientific">Chlamydomonas eustigma</name>
    <dbReference type="NCBI Taxonomy" id="1157962"/>
    <lineage>
        <taxon>Eukaryota</taxon>
        <taxon>Viridiplantae</taxon>
        <taxon>Chlorophyta</taxon>
        <taxon>core chlorophytes</taxon>
        <taxon>Chlorophyceae</taxon>
        <taxon>CS clade</taxon>
        <taxon>Chlamydomonadales</taxon>
        <taxon>Chlamydomonadaceae</taxon>
        <taxon>Chlamydomonas</taxon>
    </lineage>
</organism>
<dbReference type="InterPro" id="IPR046700">
    <property type="entry name" value="DUF6570"/>
</dbReference>
<accession>A0A250WQD5</accession>
<sequence length="327" mass="35996">MTCNDEPSFDTAAELVEKQLQQLVEHVHLGGDAASATSAPAGAQNVQADPLHKHLPPISSMNSIRRDAASFRQSLKAQLQETVCGVCSRYCPAIQVQEYRVSSPSSISDLVEVVSLPRNTLPNTNLLRKDGNKVTSKTPYHAKTTHTIDGITYCLQPHACKDNVVSACLECAKALKGNQVPPHSLVVRYDCGGIPEGLVQLRMLEEIEERLLGKNRVSRCCYFIKPNNKGLSSQYCHRAHVVAFPNVGANEVRDVLLKSPTELLDDLKVVFLVLADKNQDVKRIAHRTKALHVRGLEVLKWATHLISKNALVFPLTSTQASILWKTA</sequence>
<dbReference type="AlphaFoldDB" id="A0A250WQD5"/>
<evidence type="ECO:0000259" key="1">
    <source>
        <dbReference type="Pfam" id="PF20209"/>
    </source>
</evidence>
<gene>
    <name evidence="2" type="ORF">CEUSTIGMA_g371.t1</name>
</gene>
<name>A0A250WQD5_9CHLO</name>
<comment type="caution">
    <text evidence="2">The sequence shown here is derived from an EMBL/GenBank/DDBJ whole genome shotgun (WGS) entry which is preliminary data.</text>
</comment>
<dbReference type="Pfam" id="PF20209">
    <property type="entry name" value="DUF6570"/>
    <property type="match status" value="1"/>
</dbReference>